<dbReference type="EMBL" id="SNRW01029150">
    <property type="protein sequence ID" value="KAA6358932.1"/>
    <property type="molecule type" value="Genomic_DNA"/>
</dbReference>
<feature type="region of interest" description="Disordered" evidence="1">
    <location>
        <begin position="133"/>
        <end position="178"/>
    </location>
</feature>
<feature type="non-terminal residue" evidence="2">
    <location>
        <position position="1"/>
    </location>
</feature>
<name>A0A5J4TM39_9EUKA</name>
<organism evidence="2 3">
    <name type="scientific">Streblomastix strix</name>
    <dbReference type="NCBI Taxonomy" id="222440"/>
    <lineage>
        <taxon>Eukaryota</taxon>
        <taxon>Metamonada</taxon>
        <taxon>Preaxostyla</taxon>
        <taxon>Oxymonadida</taxon>
        <taxon>Streblomastigidae</taxon>
        <taxon>Streblomastix</taxon>
    </lineage>
</organism>
<evidence type="ECO:0000313" key="2">
    <source>
        <dbReference type="EMBL" id="KAA6358932.1"/>
    </source>
</evidence>
<evidence type="ECO:0000256" key="1">
    <source>
        <dbReference type="SAM" id="MobiDB-lite"/>
    </source>
</evidence>
<feature type="compositionally biased region" description="Low complexity" evidence="1">
    <location>
        <begin position="140"/>
        <end position="152"/>
    </location>
</feature>
<gene>
    <name evidence="2" type="ORF">EZS28_045541</name>
</gene>
<accession>A0A5J4TM39</accession>
<proteinExistence type="predicted"/>
<dbReference type="AlphaFoldDB" id="A0A5J4TM39"/>
<feature type="compositionally biased region" description="Basic and acidic residues" evidence="1">
    <location>
        <begin position="153"/>
        <end position="163"/>
    </location>
</feature>
<reference evidence="2 3" key="1">
    <citation type="submission" date="2019-03" db="EMBL/GenBank/DDBJ databases">
        <title>Single cell metagenomics reveals metabolic interactions within the superorganism composed of flagellate Streblomastix strix and complex community of Bacteroidetes bacteria on its surface.</title>
        <authorList>
            <person name="Treitli S.C."/>
            <person name="Kolisko M."/>
            <person name="Husnik F."/>
            <person name="Keeling P."/>
            <person name="Hampl V."/>
        </authorList>
    </citation>
    <scope>NUCLEOTIDE SEQUENCE [LARGE SCALE GENOMIC DNA]</scope>
    <source>
        <strain evidence="2">ST1C</strain>
    </source>
</reference>
<dbReference type="Proteomes" id="UP000324800">
    <property type="component" value="Unassembled WGS sequence"/>
</dbReference>
<feature type="compositionally biased region" description="Polar residues" evidence="1">
    <location>
        <begin position="353"/>
        <end position="368"/>
    </location>
</feature>
<sequence length="389" mass="44378">IDMVRIVIHSIEDDDDDDEEDIYDENGNKKKKSKITIFRTIRAIFSGIIFLINKTSSLFQPLLANPATGAHRWLKNKFEIYKKVYDLFRGHIAVPIVRRLRKIRNKSLDIMDWFGSLPHKLFLRFRNLVQEDEDDDGDEQIGQSQGNASSGSQEHKKTKDRPQWRKKKRTKNSLYDSDDNSSGQLGIFSGDASTLPSKSMQSSSSFFSFFSFTPPPEPALGTFFKPSMFSQKLFVANVNALWGSEPLVPPQLLQQNVGVRIIYPDQSKPAQMVVDTSDIVPPISVTATTQYLFATVTCSNPILVSPPPTVSILGRGDRMANQIMYTMYQHVALQLQTPSLHYRAILIPRFNLQQQNDTRSSRTNQQHSKQQKQKRDEVQRGKRGGNKRR</sequence>
<evidence type="ECO:0000313" key="3">
    <source>
        <dbReference type="Proteomes" id="UP000324800"/>
    </source>
</evidence>
<feature type="region of interest" description="Disordered" evidence="1">
    <location>
        <begin position="353"/>
        <end position="389"/>
    </location>
</feature>
<protein>
    <submittedName>
        <fullName evidence="2">Uncharacterized protein</fullName>
    </submittedName>
</protein>
<comment type="caution">
    <text evidence="2">The sequence shown here is derived from an EMBL/GenBank/DDBJ whole genome shotgun (WGS) entry which is preliminary data.</text>
</comment>